<keyword evidence="3 8" id="KW-0813">Transport</keyword>
<keyword evidence="11" id="KW-1185">Reference proteome</keyword>
<dbReference type="OrthoDB" id="6534575at2"/>
<keyword evidence="4" id="KW-1003">Cell membrane</keyword>
<dbReference type="Proteomes" id="UP000216020">
    <property type="component" value="Unassembled WGS sequence"/>
</dbReference>
<evidence type="ECO:0000256" key="2">
    <source>
        <dbReference type="ARBA" id="ARBA00010072"/>
    </source>
</evidence>
<evidence type="ECO:0000256" key="5">
    <source>
        <dbReference type="ARBA" id="ARBA00022692"/>
    </source>
</evidence>
<name>A0A261SML5_9BORD</name>
<keyword evidence="7 8" id="KW-0472">Membrane</keyword>
<organism evidence="10 11">
    <name type="scientific">Bordetella genomosp. 10</name>
    <dbReference type="NCBI Taxonomy" id="1416804"/>
    <lineage>
        <taxon>Bacteria</taxon>
        <taxon>Pseudomonadati</taxon>
        <taxon>Pseudomonadota</taxon>
        <taxon>Betaproteobacteria</taxon>
        <taxon>Burkholderiales</taxon>
        <taxon>Alcaligenaceae</taxon>
        <taxon>Bordetella</taxon>
    </lineage>
</organism>
<dbReference type="GO" id="GO:0022857">
    <property type="term" value="F:transmembrane transporter activity"/>
    <property type="evidence" value="ECO:0007669"/>
    <property type="project" value="InterPro"/>
</dbReference>
<comment type="subcellular location">
    <subcellularLocation>
        <location evidence="1">Cell inner membrane</location>
        <topology evidence="1">Multi-pass membrane protein</topology>
    </subcellularLocation>
    <subcellularLocation>
        <location evidence="8">Cell membrane</location>
        <topology evidence="8">Multi-pass membrane protein</topology>
    </subcellularLocation>
</comment>
<dbReference type="AlphaFoldDB" id="A0A261SML5"/>
<dbReference type="InterPro" id="IPR010065">
    <property type="entry name" value="AA_ABC_transptr_permease_3TM"/>
</dbReference>
<dbReference type="EMBL" id="NEVM01000001">
    <property type="protein sequence ID" value="OZI38668.1"/>
    <property type="molecule type" value="Genomic_DNA"/>
</dbReference>
<dbReference type="GO" id="GO:0043190">
    <property type="term" value="C:ATP-binding cassette (ABC) transporter complex"/>
    <property type="evidence" value="ECO:0007669"/>
    <property type="project" value="InterPro"/>
</dbReference>
<dbReference type="InterPro" id="IPR000515">
    <property type="entry name" value="MetI-like"/>
</dbReference>
<keyword evidence="5 8" id="KW-0812">Transmembrane</keyword>
<dbReference type="CDD" id="cd06261">
    <property type="entry name" value="TM_PBP2"/>
    <property type="match status" value="1"/>
</dbReference>
<comment type="similarity">
    <text evidence="2">Belongs to the binding-protein-dependent transport system permease family. HisMQ subfamily.</text>
</comment>
<reference evidence="11" key="1">
    <citation type="submission" date="2017-05" db="EMBL/GenBank/DDBJ databases">
        <title>Complete and WGS of Bordetella genogroups.</title>
        <authorList>
            <person name="Spilker T."/>
            <person name="Lipuma J."/>
        </authorList>
    </citation>
    <scope>NUCLEOTIDE SEQUENCE [LARGE SCALE GENOMIC DNA]</scope>
    <source>
        <strain evidence="11">AU16122</strain>
    </source>
</reference>
<feature type="transmembrane region" description="Helical" evidence="8">
    <location>
        <begin position="199"/>
        <end position="221"/>
    </location>
</feature>
<evidence type="ECO:0000256" key="7">
    <source>
        <dbReference type="ARBA" id="ARBA00023136"/>
    </source>
</evidence>
<accession>A0A261SML5</accession>
<evidence type="ECO:0000256" key="3">
    <source>
        <dbReference type="ARBA" id="ARBA00022448"/>
    </source>
</evidence>
<keyword evidence="6 8" id="KW-1133">Transmembrane helix</keyword>
<evidence type="ECO:0000259" key="9">
    <source>
        <dbReference type="PROSITE" id="PS50928"/>
    </source>
</evidence>
<evidence type="ECO:0000313" key="11">
    <source>
        <dbReference type="Proteomes" id="UP000216020"/>
    </source>
</evidence>
<dbReference type="PROSITE" id="PS50928">
    <property type="entry name" value="ABC_TM1"/>
    <property type="match status" value="1"/>
</dbReference>
<evidence type="ECO:0000313" key="10">
    <source>
        <dbReference type="EMBL" id="OZI38668.1"/>
    </source>
</evidence>
<dbReference type="InterPro" id="IPR035906">
    <property type="entry name" value="MetI-like_sf"/>
</dbReference>
<dbReference type="GO" id="GO:0006865">
    <property type="term" value="P:amino acid transport"/>
    <property type="evidence" value="ECO:0007669"/>
    <property type="project" value="TreeGrafter"/>
</dbReference>
<evidence type="ECO:0000256" key="6">
    <source>
        <dbReference type="ARBA" id="ARBA00022989"/>
    </source>
</evidence>
<dbReference type="InterPro" id="IPR043429">
    <property type="entry name" value="ArtM/GltK/GlnP/TcyL/YhdX-like"/>
</dbReference>
<dbReference type="Pfam" id="PF00528">
    <property type="entry name" value="BPD_transp_1"/>
    <property type="match status" value="1"/>
</dbReference>
<dbReference type="NCBIfam" id="TIGR01726">
    <property type="entry name" value="HEQRo_perm_3TM"/>
    <property type="match status" value="1"/>
</dbReference>
<feature type="transmembrane region" description="Helical" evidence="8">
    <location>
        <begin position="25"/>
        <end position="48"/>
    </location>
</feature>
<dbReference type="PANTHER" id="PTHR30614">
    <property type="entry name" value="MEMBRANE COMPONENT OF AMINO ACID ABC TRANSPORTER"/>
    <property type="match status" value="1"/>
</dbReference>
<evidence type="ECO:0000256" key="1">
    <source>
        <dbReference type="ARBA" id="ARBA00004429"/>
    </source>
</evidence>
<feature type="domain" description="ABC transmembrane type-1" evidence="9">
    <location>
        <begin position="21"/>
        <end position="218"/>
    </location>
</feature>
<evidence type="ECO:0000256" key="4">
    <source>
        <dbReference type="ARBA" id="ARBA00022475"/>
    </source>
</evidence>
<feature type="transmembrane region" description="Helical" evidence="8">
    <location>
        <begin position="160"/>
        <end position="179"/>
    </location>
</feature>
<evidence type="ECO:0000256" key="8">
    <source>
        <dbReference type="RuleBase" id="RU363032"/>
    </source>
</evidence>
<comment type="caution">
    <text evidence="10">The sequence shown here is derived from an EMBL/GenBank/DDBJ whole genome shotgun (WGS) entry which is preliminary data.</text>
</comment>
<gene>
    <name evidence="10" type="ORF">CAL29_06955</name>
</gene>
<dbReference type="RefSeq" id="WP_094852769.1">
    <property type="nucleotide sequence ID" value="NZ_NEVM01000001.1"/>
</dbReference>
<dbReference type="PANTHER" id="PTHR30614:SF47">
    <property type="entry name" value="ABC TRANSPORTER PERMEASE"/>
    <property type="match status" value="1"/>
</dbReference>
<dbReference type="Gene3D" id="1.10.3720.10">
    <property type="entry name" value="MetI-like"/>
    <property type="match status" value="1"/>
</dbReference>
<proteinExistence type="inferred from homology"/>
<sequence>MNLDISFLLHGQYASMLLDGLRTTFTLFALSAVLGMAVALVIVVLRAIPFKPLNAVMAVFVEYHRDVPTVVQILVWFFGVPQILPPAVKAYVNSGPTELLFATIALALNVSAYWSQDIRSGLRAIPAAQFEAARAMGLGFFSAMRHVMLPQALRISIPPLLNRSLILFKDTSLAMVIGVTELTYQIKSIDNLTFRTFDVLAFATVVYLICSLTIMFLGRCFERRFPSAYRG</sequence>
<dbReference type="SUPFAM" id="SSF161098">
    <property type="entry name" value="MetI-like"/>
    <property type="match status" value="1"/>
</dbReference>
<protein>
    <submittedName>
        <fullName evidence="10">ABC transporter permease</fullName>
    </submittedName>
</protein>